<protein>
    <submittedName>
        <fullName evidence="1">Uncharacterized protein</fullName>
    </submittedName>
</protein>
<dbReference type="PANTHER" id="PTHR47018">
    <property type="entry name" value="CXC DOMAIN-CONTAINING PROTEIN-RELATED"/>
    <property type="match status" value="1"/>
</dbReference>
<proteinExistence type="predicted"/>
<dbReference type="EMBL" id="CAJNOQ010002769">
    <property type="protein sequence ID" value="CAF0977587.1"/>
    <property type="molecule type" value="Genomic_DNA"/>
</dbReference>
<name>A0A814F9A5_9BILA</name>
<organism evidence="1 3">
    <name type="scientific">Didymodactylos carnosus</name>
    <dbReference type="NCBI Taxonomy" id="1234261"/>
    <lineage>
        <taxon>Eukaryota</taxon>
        <taxon>Metazoa</taxon>
        <taxon>Spiralia</taxon>
        <taxon>Gnathifera</taxon>
        <taxon>Rotifera</taxon>
        <taxon>Eurotatoria</taxon>
        <taxon>Bdelloidea</taxon>
        <taxon>Philodinida</taxon>
        <taxon>Philodinidae</taxon>
        <taxon>Didymodactylos</taxon>
    </lineage>
</organism>
<sequence length="1430" mass="163094">MAVTPQLSSPAVLPGGNSTTFISTQTDCDNTFVSSSTKKLTTLPGEEIHHDCFEIFTPNDPRIVAFVDNISSDQTQEPILQLPQEKNYSSTPIRPRRFIQQVRYKKLAAGFLNYIVLLLLLSDEKSQSSSSTNARDISFISDVPPLCRTNTTSLLLYEFAFDEVCDWLIGTLNTGIIISLIDIQEKYRNVVNIRKEKVTESILRSANIRKRLENRFSNVLHFETPSDKEGTYVCYNNISSYVKLSLSKARENQYSMCRSSNSNEINGNQTDSEKLFDAIRIIRDHISIGHQTLKTFGSKTETLTSFTTDDFWNCAPVLLRNFIGLSTLNDESFYKVRRNYEYYDLLTSDLFEKSNKWVKICSITYDIMNCKNDAVLSPKHYLLANELMKHERSADLVSIFNRYGHTCSYQTITKLHEEAARKEGTGYQLPKTVRPHCFAIKCADNFDINRDTIHGTGSFHIMNQIIIQNPENLILQGTAEVANNVSDTNATTEDQLNLSSTMDIDNSSFVSQMNATSQPLNENATKIASASRITTEKRYVAFTDDLFNIPLFAYGLSKFYSATVNVDMPLLTGFFATYYYTKERPVHIVSFCPPINEDPSSQTCAKICLQMTKSAILDTHSQQQCVLVADEKIYSNCIKVKDISNSSNSFSNIFLMPGDFHIMKNYMIMIWTILDGIGIDDLLGHIYHGGTLRAILNVVHFNKSFRSVKLLYTSLFMLLIEQFRHFLSSSPKYFAMLQQIENILSQIPNNFVTDSVKQSWFRNFTASLHSLDVKDTFDKWCQDCSSKSNTFRFWVFVLFHLLEPLIKLYIAIRSSNFSARNDAISLMVPLFFAHKRRNYAPLGARHIVDLQRASPYLLKYLATSFSVQRTKRPFSAIAVDQTIECTINKYGKGRGGITGHFNTHLIDKWTQSFAFRSLLSNITSEICGYETESNNIDSHLECSPNRIVVDQNDLQLILSKLKSENLFSLDSEYMKILFTGKIIHKDIIDSICTSYQRGFRLLKEYIEDRYLNGKIKIEEKINFGVTLRIIDADKYSGRTAKKEKAPTYNQVESYIRKIFIIGCARSIDLNNIFQHEFTNAPVSLCNRKFPNLLYQSSKSVVQKFLQDTFPSACFNPFWTTNPEESALVIDGGALLQQIPPREGKKPVHYYASQLMEQLIKEHFNNNSRIDVIFDSPKSKQIKAFIQRHGITTVKAPYSMNENSILEVGEEYNKLLRSSRAVVAKAVRDSWLKLYDKLPKNKYLVVAGPDEQVFVLTKENVGLDDNLRSNHIEADTRIFLHIKNISSFQNFMQVIIQATDTDIIILAIGYALQLGIKIFVHCSTSRKKPIKYFDCSFIAQKSLDAVRTIQAVSYLRSSSSESLLNNLLPTTNSFHYHCKRVSLQCNIWYQSTCNDIDYPPMAGNGYVLQDGDIGIEWKSMPSMPITDQMTT</sequence>
<evidence type="ECO:0000313" key="3">
    <source>
        <dbReference type="Proteomes" id="UP000663829"/>
    </source>
</evidence>
<feature type="non-terminal residue" evidence="1">
    <location>
        <position position="1430"/>
    </location>
</feature>
<evidence type="ECO:0000313" key="1">
    <source>
        <dbReference type="EMBL" id="CAF0977587.1"/>
    </source>
</evidence>
<evidence type="ECO:0000313" key="2">
    <source>
        <dbReference type="EMBL" id="CAF3750402.1"/>
    </source>
</evidence>
<reference evidence="1" key="1">
    <citation type="submission" date="2021-02" db="EMBL/GenBank/DDBJ databases">
        <authorList>
            <person name="Nowell W R."/>
        </authorList>
    </citation>
    <scope>NUCLEOTIDE SEQUENCE</scope>
</reference>
<comment type="caution">
    <text evidence="1">The sequence shown here is derived from an EMBL/GenBank/DDBJ whole genome shotgun (WGS) entry which is preliminary data.</text>
</comment>
<dbReference type="EMBL" id="CAJOBC010002769">
    <property type="protein sequence ID" value="CAF3750402.1"/>
    <property type="molecule type" value="Genomic_DNA"/>
</dbReference>
<dbReference type="Proteomes" id="UP000663829">
    <property type="component" value="Unassembled WGS sequence"/>
</dbReference>
<dbReference type="OrthoDB" id="8925259at2759"/>
<keyword evidence="3" id="KW-1185">Reference proteome</keyword>
<accession>A0A814F9A5</accession>
<gene>
    <name evidence="1" type="ORF">GPM918_LOCUS12576</name>
    <name evidence="2" type="ORF">SRO942_LOCUS12576</name>
</gene>
<dbReference type="Proteomes" id="UP000681722">
    <property type="component" value="Unassembled WGS sequence"/>
</dbReference>
<dbReference type="PANTHER" id="PTHR47018:SF3">
    <property type="entry name" value="MYCBP-ASSOCIATED PROTEIN"/>
    <property type="match status" value="1"/>
</dbReference>